<dbReference type="AlphaFoldDB" id="A0A328TVL0"/>
<reference evidence="2 3" key="1">
    <citation type="submission" date="2018-06" db="EMBL/GenBank/DDBJ databases">
        <title>Paenibacillus montanisoli sp. nov., isolated from mountain area soil.</title>
        <authorList>
            <person name="Wu M."/>
        </authorList>
    </citation>
    <scope>NUCLEOTIDE SEQUENCE [LARGE SCALE GENOMIC DNA]</scope>
    <source>
        <strain evidence="2 3">RA17</strain>
    </source>
</reference>
<dbReference type="OrthoDB" id="2597931at2"/>
<dbReference type="EMBL" id="QLUW01000004">
    <property type="protein sequence ID" value="RAP74380.1"/>
    <property type="molecule type" value="Genomic_DNA"/>
</dbReference>
<feature type="transmembrane region" description="Helical" evidence="1">
    <location>
        <begin position="35"/>
        <end position="58"/>
    </location>
</feature>
<protein>
    <submittedName>
        <fullName evidence="2">GAF domain-containing protein</fullName>
    </submittedName>
</protein>
<keyword evidence="3" id="KW-1185">Reference proteome</keyword>
<proteinExistence type="predicted"/>
<organism evidence="2 3">
    <name type="scientific">Paenibacillus montanisoli</name>
    <dbReference type="NCBI Taxonomy" id="2081970"/>
    <lineage>
        <taxon>Bacteria</taxon>
        <taxon>Bacillati</taxon>
        <taxon>Bacillota</taxon>
        <taxon>Bacilli</taxon>
        <taxon>Bacillales</taxon>
        <taxon>Paenibacillaceae</taxon>
        <taxon>Paenibacillus</taxon>
    </lineage>
</organism>
<name>A0A328TVL0_9BACL</name>
<gene>
    <name evidence="2" type="ORF">DL346_20070</name>
</gene>
<dbReference type="InterPro" id="IPR029016">
    <property type="entry name" value="GAF-like_dom_sf"/>
</dbReference>
<feature type="transmembrane region" description="Helical" evidence="1">
    <location>
        <begin position="78"/>
        <end position="96"/>
    </location>
</feature>
<evidence type="ECO:0000313" key="3">
    <source>
        <dbReference type="Proteomes" id="UP000249260"/>
    </source>
</evidence>
<accession>A0A328TVL0</accession>
<dbReference type="Gene3D" id="3.30.450.40">
    <property type="match status" value="1"/>
</dbReference>
<keyword evidence="1" id="KW-0812">Transmembrane</keyword>
<evidence type="ECO:0000256" key="1">
    <source>
        <dbReference type="SAM" id="Phobius"/>
    </source>
</evidence>
<keyword evidence="1" id="KW-1133">Transmembrane helix</keyword>
<dbReference type="Proteomes" id="UP000249260">
    <property type="component" value="Unassembled WGS sequence"/>
</dbReference>
<dbReference type="RefSeq" id="WP_112884169.1">
    <property type="nucleotide sequence ID" value="NZ_QLUW01000004.1"/>
</dbReference>
<keyword evidence="1" id="KW-0472">Membrane</keyword>
<evidence type="ECO:0000313" key="2">
    <source>
        <dbReference type="EMBL" id="RAP74380.1"/>
    </source>
</evidence>
<comment type="caution">
    <text evidence="2">The sequence shown here is derived from an EMBL/GenBank/DDBJ whole genome shotgun (WGS) entry which is preliminary data.</text>
</comment>
<sequence>MAQNEEELQDMLSDGRYNRFLHRLTESWQSITIKWIVNFILAILDFINFPLMVILILFSFEQVVQIWKPKFDFVTISNVQFLIYVFGGWLLLRFLFEKTLRNITSTHVIPIWFANSKGVLRNHFYSIEKARQYSADLDLFVQNQADEYIRQKIRETEELTQRLNSIVTRLRELSEFPNETYESMNRTIEFLTDSVLKPNDPRSHIQIVLDRILKEISTTKPIQSYIKSATIMILDDDLQLRIGGQLNLSNSDLAKEIAYGERFAGKILKEGKSAWVPDVESREAQQEYDFKPDLKRKYTSVFGYPMQPQGDLHTDAFLGGVICLHFREVDIDETEITIIAKTLEVYLEFVISAVKLRGFHNILKREYGIIVDKEIAGGA</sequence>